<feature type="domain" description="Lipocalin-like" evidence="2">
    <location>
        <begin position="76"/>
        <end position="188"/>
    </location>
</feature>
<dbReference type="Pfam" id="PF13648">
    <property type="entry name" value="Lipocalin_4"/>
    <property type="match status" value="1"/>
</dbReference>
<feature type="transmembrane region" description="Helical" evidence="1">
    <location>
        <begin position="20"/>
        <end position="40"/>
    </location>
</feature>
<keyword evidence="1" id="KW-0812">Transmembrane</keyword>
<dbReference type="Proteomes" id="UP000294824">
    <property type="component" value="Unassembled WGS sequence"/>
</dbReference>
<dbReference type="AlphaFoldDB" id="A0A4R8MHI5"/>
<evidence type="ECO:0000259" key="2">
    <source>
        <dbReference type="Pfam" id="PF13648"/>
    </source>
</evidence>
<sequence>MSEYCILNLFRIFIKHFVKIKNVTISLVAFFLFLNIVELFNIQKQTMKKLSVLFIAFTMVLLSCSNDDTASTSAELTGAWNGQAISYNGTIITEVLGESIESTYVAQGYDIDFTMTFTEMPNNVVGEGNYSLELVSTTLGQSQTQNFEDLSFENNSTWTRDGNQLLLTDGTETVAYQITELTENKLVLTADSLEAIPNASASGITEIKIEIILTR</sequence>
<keyword evidence="4" id="KW-1185">Reference proteome</keyword>
<evidence type="ECO:0000313" key="4">
    <source>
        <dbReference type="Proteomes" id="UP000294824"/>
    </source>
</evidence>
<comment type="caution">
    <text evidence="3">The sequence shown here is derived from an EMBL/GenBank/DDBJ whole genome shotgun (WGS) entry which is preliminary data.</text>
</comment>
<keyword evidence="1" id="KW-0472">Membrane</keyword>
<name>A0A4R8MHI5_9FLAO</name>
<proteinExistence type="predicted"/>
<protein>
    <submittedName>
        <fullName evidence="3">Lipocalin-like protein</fullName>
    </submittedName>
</protein>
<keyword evidence="1" id="KW-1133">Transmembrane helix</keyword>
<dbReference type="EMBL" id="SORL01000007">
    <property type="protein sequence ID" value="TDY63415.1"/>
    <property type="molecule type" value="Genomic_DNA"/>
</dbReference>
<gene>
    <name evidence="3" type="ORF">DFQ06_0293</name>
</gene>
<organism evidence="3 4">
    <name type="scientific">Algibacter lectus</name>
    <dbReference type="NCBI Taxonomy" id="221126"/>
    <lineage>
        <taxon>Bacteria</taxon>
        <taxon>Pseudomonadati</taxon>
        <taxon>Bacteroidota</taxon>
        <taxon>Flavobacteriia</taxon>
        <taxon>Flavobacteriales</taxon>
        <taxon>Flavobacteriaceae</taxon>
        <taxon>Algibacter</taxon>
    </lineage>
</organism>
<reference evidence="3 4" key="1">
    <citation type="submission" date="2019-03" db="EMBL/GenBank/DDBJ databases">
        <title>Genomic Encyclopedia of Type Strains, Phase III (KMG-III): the genomes of soil and plant-associated and newly described type strains.</title>
        <authorList>
            <person name="Whitman W."/>
        </authorList>
    </citation>
    <scope>NUCLEOTIDE SEQUENCE [LARGE SCALE GENOMIC DNA]</scope>
    <source>
        <strain evidence="3 4">CECT 8301</strain>
    </source>
</reference>
<dbReference type="InterPro" id="IPR024311">
    <property type="entry name" value="Lipocalin-like"/>
</dbReference>
<accession>A0A4R8MHI5</accession>
<evidence type="ECO:0000256" key="1">
    <source>
        <dbReference type="SAM" id="Phobius"/>
    </source>
</evidence>
<evidence type="ECO:0000313" key="3">
    <source>
        <dbReference type="EMBL" id="TDY63415.1"/>
    </source>
</evidence>